<keyword evidence="3 5" id="KW-1015">Disulfide bond</keyword>
<evidence type="ECO:0000256" key="3">
    <source>
        <dbReference type="ARBA" id="ARBA00023157"/>
    </source>
</evidence>
<dbReference type="KEGG" id="lgi:LOTGIDRAFT_233223"/>
<comment type="caution">
    <text evidence="5">Lacks conserved residue(s) required for the propagation of feature annotation.</text>
</comment>
<dbReference type="Proteomes" id="UP000030746">
    <property type="component" value="Unassembled WGS sequence"/>
</dbReference>
<dbReference type="SMART" id="SM00032">
    <property type="entry name" value="CCP"/>
    <property type="match status" value="8"/>
</dbReference>
<feature type="domain" description="Sushi" evidence="9">
    <location>
        <begin position="34"/>
        <end position="89"/>
    </location>
</feature>
<dbReference type="InterPro" id="IPR000742">
    <property type="entry name" value="EGF"/>
</dbReference>
<feature type="chain" id="PRO_5004715898" description="Sushi, von Willebrand factor type A, EGF and pentraxin domain-containing protein 1" evidence="7">
    <location>
        <begin position="22"/>
        <end position="654"/>
    </location>
</feature>
<dbReference type="Pfam" id="PF00084">
    <property type="entry name" value="Sushi"/>
    <property type="match status" value="5"/>
</dbReference>
<dbReference type="RefSeq" id="XP_009057105.1">
    <property type="nucleotide sequence ID" value="XM_009058857.1"/>
</dbReference>
<dbReference type="OrthoDB" id="6127629at2759"/>
<reference evidence="10 11" key="1">
    <citation type="journal article" date="2013" name="Nature">
        <title>Insights into bilaterian evolution from three spiralian genomes.</title>
        <authorList>
            <person name="Simakov O."/>
            <person name="Marletaz F."/>
            <person name="Cho S.J."/>
            <person name="Edsinger-Gonzales E."/>
            <person name="Havlak P."/>
            <person name="Hellsten U."/>
            <person name="Kuo D.H."/>
            <person name="Larsson T."/>
            <person name="Lv J."/>
            <person name="Arendt D."/>
            <person name="Savage R."/>
            <person name="Osoegawa K."/>
            <person name="de Jong P."/>
            <person name="Grimwood J."/>
            <person name="Chapman J.A."/>
            <person name="Shapiro H."/>
            <person name="Aerts A."/>
            <person name="Otillar R.P."/>
            <person name="Terry A.Y."/>
            <person name="Boore J.L."/>
            <person name="Grigoriev I.V."/>
            <person name="Lindberg D.R."/>
            <person name="Seaver E.C."/>
            <person name="Weisblat D.A."/>
            <person name="Putnam N.H."/>
            <person name="Rokhsar D.S."/>
        </authorList>
    </citation>
    <scope>NUCLEOTIDE SEQUENCE [LARGE SCALE GENOMIC DNA]</scope>
</reference>
<dbReference type="AlphaFoldDB" id="V4AAQ2"/>
<dbReference type="InterPro" id="IPR035976">
    <property type="entry name" value="Sushi/SCR/CCP_sf"/>
</dbReference>
<keyword evidence="11" id="KW-1185">Reference proteome</keyword>
<dbReference type="InterPro" id="IPR000436">
    <property type="entry name" value="Sushi_SCR_CCP_dom"/>
</dbReference>
<evidence type="ECO:0000256" key="2">
    <source>
        <dbReference type="ARBA" id="ARBA00022737"/>
    </source>
</evidence>
<evidence type="ECO:0000256" key="1">
    <source>
        <dbReference type="ARBA" id="ARBA00022659"/>
    </source>
</evidence>
<feature type="domain" description="Sushi" evidence="9">
    <location>
        <begin position="478"/>
        <end position="533"/>
    </location>
</feature>
<evidence type="ECO:0000256" key="4">
    <source>
        <dbReference type="ARBA" id="ARBA00023180"/>
    </source>
</evidence>
<keyword evidence="4" id="KW-0325">Glycoprotein</keyword>
<dbReference type="GeneID" id="20249191"/>
<dbReference type="Gene3D" id="2.10.70.10">
    <property type="entry name" value="Complement Module, domain 1"/>
    <property type="match status" value="8"/>
</dbReference>
<feature type="signal peptide" evidence="7">
    <location>
        <begin position="1"/>
        <end position="21"/>
    </location>
</feature>
<gene>
    <name evidence="10" type="ORF">LOTGIDRAFT_233223</name>
</gene>
<feature type="domain" description="Sushi" evidence="9">
    <location>
        <begin position="418"/>
        <end position="477"/>
    </location>
</feature>
<dbReference type="InterPro" id="IPR050350">
    <property type="entry name" value="Compl-Cell_Adhes-Reg"/>
</dbReference>
<dbReference type="PANTHER" id="PTHR19325:SF575">
    <property type="entry name" value="LOCOMOTION-RELATED PROTEIN HIKARU GENKI"/>
    <property type="match status" value="1"/>
</dbReference>
<sequence>MRLHCLVAVLVILVFIDVGEGYDSRYYSQTRKAKDCGLPPPGITSTGFANGDNTATYICDEGHTPLSGKAEISCLASGLWETDILICQPKDCGPLPPGTLSTGFAKGGTKFPNTATYTCDEGHTPLSGNTEIFCLASGQWLTNVLICQPKDCGPLPPGTFSTGIAKGGTKFPNTATYTCDEGHKRVSGNTEIFCMASGQWQTNVLICQPKDCGLPPPGILSTGFAKGGTTFPNTASYTCYVGHTPFSGKAEILCLASGLWEIDILICKPKDCGLPPPGVLSTGFANGGTTFPYTATYACDEGHTPLSGKAEISCLASGLWETDILICQNPIRDCQNGGNLVVEDGKLKCNCPPNTFGEFCTKDCGLPPPGITSTGFANGDNTATYTCDEGHIPLSGKAEISCLASGLWETDILICQPKDCGPLPPGTFSTGIAKGGTTFPNTATYTCDEGHTPLSGNTEIFCLASGQWLTNVLICSAKDCGLPPPGISSTGFANGGNTATYTCDEGHTPFSGKAEISCLASGLWETDILSCKQCKYNFIKDSYLKFNGDLYMERRGSTKAQCDEECRKDARCTIGFLEDQYCYLYLKPLIFYSYGTDFNQCIATCTQMSECLLLDHAGDSGECYIYNVTLNDDLIGLKIIDESPGDSIAEKICS</sequence>
<dbReference type="SUPFAM" id="SSF57535">
    <property type="entry name" value="Complement control module/SCR domain"/>
    <property type="match status" value="8"/>
</dbReference>
<feature type="domain" description="Sushi" evidence="9">
    <location>
        <begin position="362"/>
        <end position="417"/>
    </location>
</feature>
<feature type="disulfide bond" evidence="5">
    <location>
        <begin position="351"/>
        <end position="360"/>
    </location>
</feature>
<dbReference type="PANTHER" id="PTHR19325">
    <property type="entry name" value="COMPLEMENT COMPONENT-RELATED SUSHI DOMAIN-CONTAINING"/>
    <property type="match status" value="1"/>
</dbReference>
<feature type="domain" description="Sushi" evidence="9">
    <location>
        <begin position="210"/>
        <end position="269"/>
    </location>
</feature>
<dbReference type="PROSITE" id="PS00022">
    <property type="entry name" value="EGF_1"/>
    <property type="match status" value="1"/>
</dbReference>
<keyword evidence="1 6" id="KW-0768">Sushi</keyword>
<dbReference type="PROSITE" id="PS50026">
    <property type="entry name" value="EGF_3"/>
    <property type="match status" value="1"/>
</dbReference>
<feature type="domain" description="Sushi" evidence="9">
    <location>
        <begin position="150"/>
        <end position="209"/>
    </location>
</feature>
<evidence type="ECO:0000313" key="10">
    <source>
        <dbReference type="EMBL" id="ESO92180.1"/>
    </source>
</evidence>
<evidence type="ECO:0000256" key="5">
    <source>
        <dbReference type="PROSITE-ProRule" id="PRU00076"/>
    </source>
</evidence>
<feature type="domain" description="Sushi" evidence="9">
    <location>
        <begin position="90"/>
        <end position="149"/>
    </location>
</feature>
<proteinExistence type="predicted"/>
<keyword evidence="2" id="KW-0677">Repeat</keyword>
<evidence type="ECO:0000259" key="9">
    <source>
        <dbReference type="PROSITE" id="PS50923"/>
    </source>
</evidence>
<evidence type="ECO:0008006" key="12">
    <source>
        <dbReference type="Google" id="ProtNLM"/>
    </source>
</evidence>
<evidence type="ECO:0000259" key="8">
    <source>
        <dbReference type="PROSITE" id="PS50026"/>
    </source>
</evidence>
<organism evidence="10 11">
    <name type="scientific">Lottia gigantea</name>
    <name type="common">Giant owl limpet</name>
    <dbReference type="NCBI Taxonomy" id="225164"/>
    <lineage>
        <taxon>Eukaryota</taxon>
        <taxon>Metazoa</taxon>
        <taxon>Spiralia</taxon>
        <taxon>Lophotrochozoa</taxon>
        <taxon>Mollusca</taxon>
        <taxon>Gastropoda</taxon>
        <taxon>Patellogastropoda</taxon>
        <taxon>Lottioidea</taxon>
        <taxon>Lottiidae</taxon>
        <taxon>Lottia</taxon>
    </lineage>
</organism>
<evidence type="ECO:0000256" key="6">
    <source>
        <dbReference type="PROSITE-ProRule" id="PRU00302"/>
    </source>
</evidence>
<evidence type="ECO:0000256" key="7">
    <source>
        <dbReference type="SAM" id="SignalP"/>
    </source>
</evidence>
<feature type="domain" description="Sushi" evidence="9">
    <location>
        <begin position="270"/>
        <end position="329"/>
    </location>
</feature>
<feature type="domain" description="EGF-like" evidence="8">
    <location>
        <begin position="323"/>
        <end position="361"/>
    </location>
</feature>
<dbReference type="EMBL" id="KB202124">
    <property type="protein sequence ID" value="ESO92180.1"/>
    <property type="molecule type" value="Genomic_DNA"/>
</dbReference>
<dbReference type="OMA" id="WKPQIPS"/>
<name>V4AAQ2_LOTGI</name>
<accession>V4AAQ2</accession>
<protein>
    <recommendedName>
        <fullName evidence="12">Sushi, von Willebrand factor type A, EGF and pentraxin domain-containing protein 1</fullName>
    </recommendedName>
</protein>
<keyword evidence="5" id="KW-0245">EGF-like domain</keyword>
<evidence type="ECO:0000313" key="11">
    <source>
        <dbReference type="Proteomes" id="UP000030746"/>
    </source>
</evidence>
<keyword evidence="7" id="KW-0732">Signal</keyword>
<dbReference type="CTD" id="20249191"/>
<dbReference type="CDD" id="cd00033">
    <property type="entry name" value="CCP"/>
    <property type="match status" value="7"/>
</dbReference>
<dbReference type="HOGENOM" id="CLU_419377_0_0_1"/>
<dbReference type="STRING" id="225164.V4AAQ2"/>
<dbReference type="PROSITE" id="PS50923">
    <property type="entry name" value="SUSHI"/>
    <property type="match status" value="8"/>
</dbReference>